<dbReference type="OrthoDB" id="2645941at2759"/>
<evidence type="ECO:0000256" key="3">
    <source>
        <dbReference type="SAM" id="MobiDB-lite"/>
    </source>
</evidence>
<dbReference type="STRING" id="47428.A0A284S435"/>
<evidence type="ECO:0000256" key="2">
    <source>
        <dbReference type="PROSITE-ProRule" id="PRU00047"/>
    </source>
</evidence>
<keyword evidence="2" id="KW-0479">Metal-binding</keyword>
<organism evidence="5 6">
    <name type="scientific">Armillaria ostoyae</name>
    <name type="common">Armillaria root rot fungus</name>
    <dbReference type="NCBI Taxonomy" id="47428"/>
    <lineage>
        <taxon>Eukaryota</taxon>
        <taxon>Fungi</taxon>
        <taxon>Dikarya</taxon>
        <taxon>Basidiomycota</taxon>
        <taxon>Agaricomycotina</taxon>
        <taxon>Agaricomycetes</taxon>
        <taxon>Agaricomycetidae</taxon>
        <taxon>Agaricales</taxon>
        <taxon>Marasmiineae</taxon>
        <taxon>Physalacriaceae</taxon>
        <taxon>Armillaria</taxon>
    </lineage>
</organism>
<dbReference type="EMBL" id="FUEG01000030">
    <property type="protein sequence ID" value="SJL15736.1"/>
    <property type="molecule type" value="Genomic_DNA"/>
</dbReference>
<feature type="compositionally biased region" description="Basic and acidic residues" evidence="3">
    <location>
        <begin position="32"/>
        <end position="46"/>
    </location>
</feature>
<sequence>MQAQTTEQKAPATSPSIPPPTRHSLHPLNDSKQLENEERSHDEHIRYWNLPNQNQAKGPTRGRQGAPPPPPDPNWSRPLHERDDRWSLPRPPPKWQQDPPQPTSEANDDAPWLGIKPVMIHPPVPFDGKYDDIECFVGDCCMYFEVFAPFFQLHSQRVAFATSYFEGIAKDWWQFHDPTTEDVHEQKMFALRMGKGPAISYFNELEIEAKKAGQRGDDQERGLMVKAVRLGVPDSYTNVIASSGENVPSTYNDWKRRILRIYEERQKKWVFDQTVGNRNANPPHSAPASAITATSPHHKIGGVTSSSPPKLASNAQTMGSRDAGGRWLARPGTTYGGQGAPMDIGQMRAKGLCFRCHKQGHLSKDCPEKKDFRDIWLVQATNEPVTESKVVEVKEEKAAAV</sequence>
<name>A0A284S435_ARMOS</name>
<evidence type="ECO:0000259" key="4">
    <source>
        <dbReference type="PROSITE" id="PS50158"/>
    </source>
</evidence>
<feature type="compositionally biased region" description="Polar residues" evidence="3">
    <location>
        <begin position="303"/>
        <end position="319"/>
    </location>
</feature>
<keyword evidence="2" id="KW-0863">Zinc-finger</keyword>
<dbReference type="GO" id="GO:0003676">
    <property type="term" value="F:nucleic acid binding"/>
    <property type="evidence" value="ECO:0007669"/>
    <property type="project" value="InterPro"/>
</dbReference>
<dbReference type="PROSITE" id="PS50158">
    <property type="entry name" value="ZF_CCHC"/>
    <property type="match status" value="1"/>
</dbReference>
<proteinExistence type="predicted"/>
<accession>A0A284S435</accession>
<dbReference type="InterPro" id="IPR001878">
    <property type="entry name" value="Znf_CCHC"/>
</dbReference>
<evidence type="ECO:0000313" key="5">
    <source>
        <dbReference type="EMBL" id="SJL15736.1"/>
    </source>
</evidence>
<feature type="region of interest" description="Disordered" evidence="3">
    <location>
        <begin position="282"/>
        <end position="325"/>
    </location>
</feature>
<feature type="domain" description="CCHC-type" evidence="4">
    <location>
        <begin position="353"/>
        <end position="368"/>
    </location>
</feature>
<dbReference type="SUPFAM" id="SSF57756">
    <property type="entry name" value="Retrovirus zinc finger-like domains"/>
    <property type="match status" value="1"/>
</dbReference>
<evidence type="ECO:0000256" key="1">
    <source>
        <dbReference type="ARBA" id="ARBA00022664"/>
    </source>
</evidence>
<protein>
    <recommendedName>
        <fullName evidence="4">CCHC-type domain-containing protein</fullName>
    </recommendedName>
</protein>
<dbReference type="Proteomes" id="UP000219338">
    <property type="component" value="Unassembled WGS sequence"/>
</dbReference>
<dbReference type="GO" id="GO:0006397">
    <property type="term" value="P:mRNA processing"/>
    <property type="evidence" value="ECO:0007669"/>
    <property type="project" value="UniProtKB-KW"/>
</dbReference>
<dbReference type="GO" id="GO:0008270">
    <property type="term" value="F:zinc ion binding"/>
    <property type="evidence" value="ECO:0007669"/>
    <property type="project" value="UniProtKB-KW"/>
</dbReference>
<gene>
    <name evidence="5" type="ORF">ARMOST_19241</name>
</gene>
<keyword evidence="6" id="KW-1185">Reference proteome</keyword>
<keyword evidence="2" id="KW-0862">Zinc</keyword>
<keyword evidence="1" id="KW-0507">mRNA processing</keyword>
<feature type="region of interest" description="Disordered" evidence="3">
    <location>
        <begin position="1"/>
        <end position="110"/>
    </location>
</feature>
<dbReference type="Gene3D" id="4.10.60.10">
    <property type="entry name" value="Zinc finger, CCHC-type"/>
    <property type="match status" value="1"/>
</dbReference>
<dbReference type="InterPro" id="IPR036875">
    <property type="entry name" value="Znf_CCHC_sf"/>
</dbReference>
<dbReference type="AlphaFoldDB" id="A0A284S435"/>
<feature type="compositionally biased region" description="Pro residues" evidence="3">
    <location>
        <begin position="89"/>
        <end position="102"/>
    </location>
</feature>
<dbReference type="SMART" id="SM00343">
    <property type="entry name" value="ZnF_C2HC"/>
    <property type="match status" value="1"/>
</dbReference>
<evidence type="ECO:0000313" key="6">
    <source>
        <dbReference type="Proteomes" id="UP000219338"/>
    </source>
</evidence>
<feature type="compositionally biased region" description="Low complexity" evidence="3">
    <location>
        <begin position="282"/>
        <end position="295"/>
    </location>
</feature>
<feature type="compositionally biased region" description="Basic and acidic residues" evidence="3">
    <location>
        <begin position="78"/>
        <end position="87"/>
    </location>
</feature>
<reference evidence="6" key="1">
    <citation type="journal article" date="2017" name="Nat. Ecol. Evol.">
        <title>Genome expansion and lineage-specific genetic innovations in the forest pathogenic fungi Armillaria.</title>
        <authorList>
            <person name="Sipos G."/>
            <person name="Prasanna A.N."/>
            <person name="Walter M.C."/>
            <person name="O'Connor E."/>
            <person name="Balint B."/>
            <person name="Krizsan K."/>
            <person name="Kiss B."/>
            <person name="Hess J."/>
            <person name="Varga T."/>
            <person name="Slot J."/>
            <person name="Riley R."/>
            <person name="Boka B."/>
            <person name="Rigling D."/>
            <person name="Barry K."/>
            <person name="Lee J."/>
            <person name="Mihaltcheva S."/>
            <person name="LaButti K."/>
            <person name="Lipzen A."/>
            <person name="Waldron R."/>
            <person name="Moloney N.M."/>
            <person name="Sperisen C."/>
            <person name="Kredics L."/>
            <person name="Vagvoelgyi C."/>
            <person name="Patrignani A."/>
            <person name="Fitzpatrick D."/>
            <person name="Nagy I."/>
            <person name="Doyle S."/>
            <person name="Anderson J.B."/>
            <person name="Grigoriev I.V."/>
            <person name="Gueldener U."/>
            <person name="Muensterkoetter M."/>
            <person name="Nagy L.G."/>
        </authorList>
    </citation>
    <scope>NUCLEOTIDE SEQUENCE [LARGE SCALE GENOMIC DNA]</scope>
    <source>
        <strain evidence="6">C18/9</strain>
    </source>
</reference>